<dbReference type="Proteomes" id="UP000654075">
    <property type="component" value="Unassembled WGS sequence"/>
</dbReference>
<keyword evidence="5 6" id="KW-0472">Membrane</keyword>
<feature type="non-terminal residue" evidence="8">
    <location>
        <position position="1"/>
    </location>
</feature>
<dbReference type="InterPro" id="IPR005828">
    <property type="entry name" value="MFS_sugar_transport-like"/>
</dbReference>
<dbReference type="GO" id="GO:0016020">
    <property type="term" value="C:membrane"/>
    <property type="evidence" value="ECO:0007669"/>
    <property type="project" value="UniProtKB-SubCell"/>
</dbReference>
<feature type="transmembrane region" description="Helical" evidence="6">
    <location>
        <begin position="158"/>
        <end position="176"/>
    </location>
</feature>
<dbReference type="PROSITE" id="PS00217">
    <property type="entry name" value="SUGAR_TRANSPORT_2"/>
    <property type="match status" value="1"/>
</dbReference>
<dbReference type="PROSITE" id="PS50850">
    <property type="entry name" value="MFS"/>
    <property type="match status" value="1"/>
</dbReference>
<evidence type="ECO:0000313" key="9">
    <source>
        <dbReference type="Proteomes" id="UP000654075"/>
    </source>
</evidence>
<evidence type="ECO:0000256" key="3">
    <source>
        <dbReference type="ARBA" id="ARBA00022692"/>
    </source>
</evidence>
<evidence type="ECO:0000256" key="1">
    <source>
        <dbReference type="ARBA" id="ARBA00004141"/>
    </source>
</evidence>
<evidence type="ECO:0000256" key="4">
    <source>
        <dbReference type="ARBA" id="ARBA00022989"/>
    </source>
</evidence>
<gene>
    <name evidence="8" type="ORF">PGLA1383_LOCUS48012</name>
</gene>
<dbReference type="InterPro" id="IPR036259">
    <property type="entry name" value="MFS_trans_sf"/>
</dbReference>
<dbReference type="OMA" id="HTICSGR"/>
<feature type="transmembrane region" description="Helical" evidence="6">
    <location>
        <begin position="62"/>
        <end position="84"/>
    </location>
</feature>
<evidence type="ECO:0000256" key="2">
    <source>
        <dbReference type="ARBA" id="ARBA00022448"/>
    </source>
</evidence>
<comment type="caution">
    <text evidence="8">The sequence shown here is derived from an EMBL/GenBank/DDBJ whole genome shotgun (WGS) entry which is preliminary data.</text>
</comment>
<dbReference type="AlphaFoldDB" id="A0A813H2K1"/>
<dbReference type="InterPro" id="IPR005829">
    <property type="entry name" value="Sugar_transporter_CS"/>
</dbReference>
<dbReference type="PANTHER" id="PTHR23511:SF34">
    <property type="entry name" value="SYNAPTIC VESICLE GLYCOPROTEIN 2"/>
    <property type="match status" value="1"/>
</dbReference>
<keyword evidence="9" id="KW-1185">Reference proteome</keyword>
<evidence type="ECO:0000256" key="5">
    <source>
        <dbReference type="ARBA" id="ARBA00023136"/>
    </source>
</evidence>
<proteinExistence type="predicted"/>
<comment type="subcellular location">
    <subcellularLocation>
        <location evidence="1">Membrane</location>
        <topology evidence="1">Multi-pass membrane protein</topology>
    </subcellularLocation>
</comment>
<dbReference type="OrthoDB" id="5296287at2759"/>
<evidence type="ECO:0000256" key="6">
    <source>
        <dbReference type="SAM" id="Phobius"/>
    </source>
</evidence>
<feature type="transmembrane region" description="Helical" evidence="6">
    <location>
        <begin position="276"/>
        <end position="298"/>
    </location>
</feature>
<evidence type="ECO:0000313" key="8">
    <source>
        <dbReference type="EMBL" id="CAE8632012.1"/>
    </source>
</evidence>
<reference evidence="8" key="1">
    <citation type="submission" date="2021-02" db="EMBL/GenBank/DDBJ databases">
        <authorList>
            <person name="Dougan E. K."/>
            <person name="Rhodes N."/>
            <person name="Thang M."/>
            <person name="Chan C."/>
        </authorList>
    </citation>
    <scope>NUCLEOTIDE SEQUENCE</scope>
</reference>
<dbReference type="SUPFAM" id="SSF103473">
    <property type="entry name" value="MFS general substrate transporter"/>
    <property type="match status" value="1"/>
</dbReference>
<protein>
    <recommendedName>
        <fullName evidence="7">Major facilitator superfamily (MFS) profile domain-containing protein</fullName>
    </recommendedName>
</protein>
<dbReference type="Gene3D" id="1.20.1250.20">
    <property type="entry name" value="MFS general substrate transporter like domains"/>
    <property type="match status" value="1"/>
</dbReference>
<name>A0A813H2K1_POLGL</name>
<keyword evidence="4 6" id="KW-1133">Transmembrane helix</keyword>
<feature type="domain" description="Major facilitator superfamily (MFS) profile" evidence="7">
    <location>
        <begin position="31"/>
        <end position="348"/>
    </location>
</feature>
<dbReference type="EMBL" id="CAJNNV010030282">
    <property type="protein sequence ID" value="CAE8632012.1"/>
    <property type="molecule type" value="Genomic_DNA"/>
</dbReference>
<organism evidence="8 9">
    <name type="scientific">Polarella glacialis</name>
    <name type="common">Dinoflagellate</name>
    <dbReference type="NCBI Taxonomy" id="89957"/>
    <lineage>
        <taxon>Eukaryota</taxon>
        <taxon>Sar</taxon>
        <taxon>Alveolata</taxon>
        <taxon>Dinophyceae</taxon>
        <taxon>Suessiales</taxon>
        <taxon>Suessiaceae</taxon>
        <taxon>Polarella</taxon>
    </lineage>
</organism>
<dbReference type="Pfam" id="PF00083">
    <property type="entry name" value="Sugar_tr"/>
    <property type="match status" value="1"/>
</dbReference>
<dbReference type="GO" id="GO:0022857">
    <property type="term" value="F:transmembrane transporter activity"/>
    <property type="evidence" value="ECO:0007669"/>
    <property type="project" value="InterPro"/>
</dbReference>
<keyword evidence="3 6" id="KW-0812">Transmembrane</keyword>
<sequence>MFGSSARRGGGSRTVADVVEDIGYGPSQLRTNILVNGSWLADGAEIFMISATTSAIAKEWDVSGISIGLITSVVYTGTFLGNLISGILGDSWGRRIPVVICFPVICLCTIASSLAQEFWQLLILRFLVGFGFGVGQPSAVALLMEVSPAKWRCLNQGLAQIAFAIGELYCCMLLWLDDPSLENLRWRKLLVSAAGPALLFALLSWAFLGESPAHLESKGDLVGAEDVLDKMRRSNGQYHVDVSIELPRGNHSGAPTSKSPETAGGLQLHTICSGRLGMTTATLCFICFCYNLSVYGAFNAFPSLVPKLMTPIAGGSPVVALASGALLEIPCDLIGLWAGVCLPRKVVL</sequence>
<feature type="transmembrane region" description="Helical" evidence="6">
    <location>
        <begin position="122"/>
        <end position="146"/>
    </location>
</feature>
<accession>A0A813H2K1</accession>
<feature type="transmembrane region" description="Helical" evidence="6">
    <location>
        <begin position="96"/>
        <end position="116"/>
    </location>
</feature>
<feature type="transmembrane region" description="Helical" evidence="6">
    <location>
        <begin position="188"/>
        <end position="208"/>
    </location>
</feature>
<evidence type="ECO:0000259" key="7">
    <source>
        <dbReference type="PROSITE" id="PS50850"/>
    </source>
</evidence>
<dbReference type="PANTHER" id="PTHR23511">
    <property type="entry name" value="SYNAPTIC VESICLE GLYCOPROTEIN 2"/>
    <property type="match status" value="1"/>
</dbReference>
<dbReference type="InterPro" id="IPR020846">
    <property type="entry name" value="MFS_dom"/>
</dbReference>
<keyword evidence="2" id="KW-0813">Transport</keyword>